<keyword evidence="3" id="KW-0804">Transcription</keyword>
<dbReference type="Gene3D" id="2.170.150.80">
    <property type="entry name" value="NAC domain"/>
    <property type="match status" value="1"/>
</dbReference>
<proteinExistence type="predicted"/>
<keyword evidence="4" id="KW-0539">Nucleus</keyword>
<reference evidence="6" key="1">
    <citation type="submission" date="2020-06" db="EMBL/GenBank/DDBJ databases">
        <authorList>
            <person name="Li T."/>
            <person name="Hu X."/>
            <person name="Zhang T."/>
            <person name="Song X."/>
            <person name="Zhang H."/>
            <person name="Dai N."/>
            <person name="Sheng W."/>
            <person name="Hou X."/>
            <person name="Wei L."/>
        </authorList>
    </citation>
    <scope>NUCLEOTIDE SEQUENCE</scope>
    <source>
        <strain evidence="6">G02</strain>
        <tissue evidence="6">Leaf</tissue>
    </source>
</reference>
<feature type="domain" description="NAC" evidence="5">
    <location>
        <begin position="1"/>
        <end position="84"/>
    </location>
</feature>
<evidence type="ECO:0000256" key="4">
    <source>
        <dbReference type="ARBA" id="ARBA00023242"/>
    </source>
</evidence>
<evidence type="ECO:0000259" key="5">
    <source>
        <dbReference type="PROSITE" id="PS51005"/>
    </source>
</evidence>
<dbReference type="AlphaFoldDB" id="A0AAW2VN24"/>
<organism evidence="6">
    <name type="scientific">Sesamum radiatum</name>
    <name type="common">Black benniseed</name>
    <dbReference type="NCBI Taxonomy" id="300843"/>
    <lineage>
        <taxon>Eukaryota</taxon>
        <taxon>Viridiplantae</taxon>
        <taxon>Streptophyta</taxon>
        <taxon>Embryophyta</taxon>
        <taxon>Tracheophyta</taxon>
        <taxon>Spermatophyta</taxon>
        <taxon>Magnoliopsida</taxon>
        <taxon>eudicotyledons</taxon>
        <taxon>Gunneridae</taxon>
        <taxon>Pentapetalae</taxon>
        <taxon>asterids</taxon>
        <taxon>lamiids</taxon>
        <taxon>Lamiales</taxon>
        <taxon>Pedaliaceae</taxon>
        <taxon>Sesamum</taxon>
    </lineage>
</organism>
<accession>A0AAW2VN24</accession>
<dbReference type="Pfam" id="PF02365">
    <property type="entry name" value="NAM"/>
    <property type="match status" value="1"/>
</dbReference>
<dbReference type="InterPro" id="IPR036093">
    <property type="entry name" value="NAC_dom_sf"/>
</dbReference>
<dbReference type="GO" id="GO:0003677">
    <property type="term" value="F:DNA binding"/>
    <property type="evidence" value="ECO:0007669"/>
    <property type="project" value="UniProtKB-KW"/>
</dbReference>
<evidence type="ECO:0000313" key="6">
    <source>
        <dbReference type="EMBL" id="KAL0430424.1"/>
    </source>
</evidence>
<name>A0AAW2VN24_SESRA</name>
<dbReference type="PANTHER" id="PTHR31719:SF193">
    <property type="entry name" value="NAC DOMAIN-CONTAINING PROTEIN"/>
    <property type="match status" value="1"/>
</dbReference>
<dbReference type="GO" id="GO:0006355">
    <property type="term" value="P:regulation of DNA-templated transcription"/>
    <property type="evidence" value="ECO:0007669"/>
    <property type="project" value="InterPro"/>
</dbReference>
<reference evidence="6" key="2">
    <citation type="journal article" date="2024" name="Plant">
        <title>Genomic evolution and insights into agronomic trait innovations of Sesamum species.</title>
        <authorList>
            <person name="Miao H."/>
            <person name="Wang L."/>
            <person name="Qu L."/>
            <person name="Liu H."/>
            <person name="Sun Y."/>
            <person name="Le M."/>
            <person name="Wang Q."/>
            <person name="Wei S."/>
            <person name="Zheng Y."/>
            <person name="Lin W."/>
            <person name="Duan Y."/>
            <person name="Cao H."/>
            <person name="Xiong S."/>
            <person name="Wang X."/>
            <person name="Wei L."/>
            <person name="Li C."/>
            <person name="Ma Q."/>
            <person name="Ju M."/>
            <person name="Zhao R."/>
            <person name="Li G."/>
            <person name="Mu C."/>
            <person name="Tian Q."/>
            <person name="Mei H."/>
            <person name="Zhang T."/>
            <person name="Gao T."/>
            <person name="Zhang H."/>
        </authorList>
    </citation>
    <scope>NUCLEOTIDE SEQUENCE</scope>
    <source>
        <strain evidence="6">G02</strain>
    </source>
</reference>
<dbReference type="PROSITE" id="PS51005">
    <property type="entry name" value="NAC"/>
    <property type="match status" value="1"/>
</dbReference>
<keyword evidence="2" id="KW-0238">DNA-binding</keyword>
<protein>
    <submittedName>
        <fullName evidence="6">NAC domain-containing protein 2</fullName>
    </submittedName>
</protein>
<evidence type="ECO:0000256" key="2">
    <source>
        <dbReference type="ARBA" id="ARBA00023125"/>
    </source>
</evidence>
<dbReference type="SUPFAM" id="SSF101941">
    <property type="entry name" value="NAC domain"/>
    <property type="match status" value="1"/>
</dbReference>
<comment type="caution">
    <text evidence="6">The sequence shown here is derived from an EMBL/GenBank/DDBJ whole genome shotgun (WGS) entry which is preliminary data.</text>
</comment>
<sequence length="84" mass="10268">MHEQLEEDQEDWYFFTPRNRKYLNRQRSEMTAGNGYWTAIRKDTSVVDYNGEVIGIKRVLDFYAGRHRKGVKTEWKMHEYFSKE</sequence>
<gene>
    <name evidence="6" type="ORF">Sradi_0668400</name>
</gene>
<evidence type="ECO:0000256" key="1">
    <source>
        <dbReference type="ARBA" id="ARBA00023015"/>
    </source>
</evidence>
<dbReference type="PANTHER" id="PTHR31719">
    <property type="entry name" value="NAC TRANSCRIPTION FACTOR 56"/>
    <property type="match status" value="1"/>
</dbReference>
<dbReference type="InterPro" id="IPR003441">
    <property type="entry name" value="NAC-dom"/>
</dbReference>
<dbReference type="EMBL" id="JACGWJ010000003">
    <property type="protein sequence ID" value="KAL0430424.1"/>
    <property type="molecule type" value="Genomic_DNA"/>
</dbReference>
<keyword evidence="1" id="KW-0805">Transcription regulation</keyword>
<evidence type="ECO:0000256" key="3">
    <source>
        <dbReference type="ARBA" id="ARBA00023163"/>
    </source>
</evidence>